<evidence type="ECO:0000313" key="2">
    <source>
        <dbReference type="Proteomes" id="UP000468638"/>
    </source>
</evidence>
<comment type="caution">
    <text evidence="1">The sequence shown here is derived from an EMBL/GenBank/DDBJ whole genome shotgun (WGS) entry which is preliminary data.</text>
</comment>
<accession>A0A6I5A6K3</accession>
<name>A0A6I5A6K3_9BACI</name>
<dbReference type="RefSeq" id="WP_160910320.1">
    <property type="nucleotide sequence ID" value="NZ_WMEQ01000026.1"/>
</dbReference>
<reference evidence="1 2" key="1">
    <citation type="submission" date="2019-11" db="EMBL/GenBank/DDBJ databases">
        <title>Genome sequences of 17 halophilic strains isolated from different environments.</title>
        <authorList>
            <person name="Furrow R.E."/>
        </authorList>
    </citation>
    <scope>NUCLEOTIDE SEQUENCE [LARGE SCALE GENOMIC DNA]</scope>
    <source>
        <strain evidence="1 2">22514_16_FS</strain>
    </source>
</reference>
<dbReference type="EMBL" id="WMEQ01000026">
    <property type="protein sequence ID" value="MYL36021.1"/>
    <property type="molecule type" value="Genomic_DNA"/>
</dbReference>
<dbReference type="Proteomes" id="UP000468638">
    <property type="component" value="Unassembled WGS sequence"/>
</dbReference>
<dbReference type="AlphaFoldDB" id="A0A6I5A6K3"/>
<gene>
    <name evidence="1" type="ORF">GLW05_20840</name>
</gene>
<evidence type="ECO:0000313" key="1">
    <source>
        <dbReference type="EMBL" id="MYL36021.1"/>
    </source>
</evidence>
<organism evidence="1 2">
    <name type="scientific">Pontibacillus yanchengensis</name>
    <dbReference type="NCBI Taxonomy" id="462910"/>
    <lineage>
        <taxon>Bacteria</taxon>
        <taxon>Bacillati</taxon>
        <taxon>Bacillota</taxon>
        <taxon>Bacilli</taxon>
        <taxon>Bacillales</taxon>
        <taxon>Bacillaceae</taxon>
        <taxon>Pontibacillus</taxon>
    </lineage>
</organism>
<protein>
    <recommendedName>
        <fullName evidence="3">DUF3168 domain-containing protein</fullName>
    </recommendedName>
</protein>
<proteinExistence type="predicted"/>
<dbReference type="OrthoDB" id="10012728at2"/>
<sequence length="158" mass="17964">MSSKLRVPLDEAFGLVVNKIKSLLEGEMKSDRYLCDVKTVSLGERNLNQIRKPALWIFPMNMTLNEDPSRKVEYWSFPIQVMSVYASNDTEEGYLKATDLAARARRILVQDKRMGLSNIVYEVESARFLPTSSFGVRGNDYAAIAEIVVKMTVDESFK</sequence>
<evidence type="ECO:0008006" key="3">
    <source>
        <dbReference type="Google" id="ProtNLM"/>
    </source>
</evidence>